<dbReference type="Pfam" id="PF13519">
    <property type="entry name" value="VWA_2"/>
    <property type="match status" value="1"/>
</dbReference>
<keyword evidence="4" id="KW-1185">Reference proteome</keyword>
<dbReference type="InterPro" id="IPR036465">
    <property type="entry name" value="vWFA_dom_sf"/>
</dbReference>
<proteinExistence type="predicted"/>
<keyword evidence="1" id="KW-1133">Transmembrane helix</keyword>
<comment type="caution">
    <text evidence="3">The sequence shown here is derived from an EMBL/GenBank/DDBJ whole genome shotgun (WGS) entry which is preliminary data.</text>
</comment>
<dbReference type="Gene3D" id="3.40.50.410">
    <property type="entry name" value="von Willebrand factor, type A domain"/>
    <property type="match status" value="1"/>
</dbReference>
<reference evidence="3 4" key="1">
    <citation type="submission" date="2020-07" db="EMBL/GenBank/DDBJ databases">
        <title>Halomonas sp. QX-2 draft genome sequence.</title>
        <authorList>
            <person name="Qiu X."/>
        </authorList>
    </citation>
    <scope>NUCLEOTIDE SEQUENCE [LARGE SCALE GENOMIC DNA]</scope>
    <source>
        <strain evidence="3 4">QX-2</strain>
    </source>
</reference>
<protein>
    <submittedName>
        <fullName evidence="3">VWA domain-containing protein</fullName>
    </submittedName>
</protein>
<dbReference type="SUPFAM" id="SSF53300">
    <property type="entry name" value="vWA-like"/>
    <property type="match status" value="1"/>
</dbReference>
<feature type="transmembrane region" description="Helical" evidence="1">
    <location>
        <begin position="164"/>
        <end position="184"/>
    </location>
</feature>
<evidence type="ECO:0000313" key="3">
    <source>
        <dbReference type="EMBL" id="NYT71526.1"/>
    </source>
</evidence>
<keyword evidence="1" id="KW-0472">Membrane</keyword>
<dbReference type="AlphaFoldDB" id="A0A7Z0SM06"/>
<dbReference type="Proteomes" id="UP000520876">
    <property type="component" value="Unassembled WGS sequence"/>
</dbReference>
<evidence type="ECO:0000313" key="4">
    <source>
        <dbReference type="Proteomes" id="UP000520876"/>
    </source>
</evidence>
<dbReference type="EMBL" id="JACCGK010000003">
    <property type="protein sequence ID" value="NYT71526.1"/>
    <property type="molecule type" value="Genomic_DNA"/>
</dbReference>
<evidence type="ECO:0000256" key="1">
    <source>
        <dbReference type="SAM" id="Phobius"/>
    </source>
</evidence>
<sequence>MQRILRDSQERLGGTFESYQSKVALIHRHFPPSIGNMFAMPRNGQGDTLEWWTELPGQPIRFDALDEEQQAALLERYQQRQQSLGHLADELIRRGDSDGGKSLKTLVGPADEQHLYSLNGEPVVIRWGAEKVKATASDFIPQSVPIASTVAPVTSSSRRSFRSLMWLLPVLLLFFLGWLLYLFWPLDRFWSDGLTNASEKEVVPYACREEGSLPPEFVMIFDTSGSMNINIAATQEDEDWYFSMTELHMMLLRNMGNERLRTLETGTSRLEVAKDAISGIINQLHSDIDTGLITYAGCGAPVKQGVFSGSQREQLIDGIKALNAYDGTPLAASLVSAAEMVDGRERDAVIIAFVDGTDGCEQDQCQVVANIIKKQPRITINVVDVTTGGLSNCLAEQTGGQVFSSKNADEIARMMEQASSQMLNASHCE</sequence>
<gene>
    <name evidence="3" type="ORF">HZU72_03690</name>
</gene>
<dbReference type="InterPro" id="IPR002035">
    <property type="entry name" value="VWF_A"/>
</dbReference>
<feature type="domain" description="VWFA" evidence="2">
    <location>
        <begin position="214"/>
        <end position="416"/>
    </location>
</feature>
<dbReference type="SMART" id="SM00327">
    <property type="entry name" value="VWA"/>
    <property type="match status" value="1"/>
</dbReference>
<organism evidence="3 4">
    <name type="scientific">Vreelandella sedimenti</name>
    <dbReference type="NCBI Taxonomy" id="2729618"/>
    <lineage>
        <taxon>Bacteria</taxon>
        <taxon>Pseudomonadati</taxon>
        <taxon>Pseudomonadota</taxon>
        <taxon>Gammaproteobacteria</taxon>
        <taxon>Oceanospirillales</taxon>
        <taxon>Halomonadaceae</taxon>
        <taxon>Vreelandella</taxon>
    </lineage>
</organism>
<keyword evidence="1" id="KW-0812">Transmembrane</keyword>
<accession>A0A7Z0SM06</accession>
<name>A0A7Z0SM06_9GAMM</name>
<dbReference type="RefSeq" id="WP_180090590.1">
    <property type="nucleotide sequence ID" value="NZ_JACCGK010000003.1"/>
</dbReference>
<evidence type="ECO:0000259" key="2">
    <source>
        <dbReference type="SMART" id="SM00327"/>
    </source>
</evidence>